<dbReference type="Pfam" id="PF09848">
    <property type="entry name" value="SLFN-g3_helicase"/>
    <property type="match status" value="1"/>
</dbReference>
<dbReference type="RefSeq" id="WP_270073722.1">
    <property type="nucleotide sequence ID" value="NZ_JAJAQC010000036.1"/>
</dbReference>
<gene>
    <name evidence="2" type="ORF">LG943_19405</name>
</gene>
<dbReference type="EMBL" id="JAJAQC010000036">
    <property type="protein sequence ID" value="MDA0566465.1"/>
    <property type="molecule type" value="Genomic_DNA"/>
</dbReference>
<dbReference type="SUPFAM" id="SSF52540">
    <property type="entry name" value="P-loop containing nucleoside triphosphate hydrolases"/>
    <property type="match status" value="1"/>
</dbReference>
<dbReference type="AlphaFoldDB" id="A0A9X3NTA9"/>
<evidence type="ECO:0000313" key="2">
    <source>
        <dbReference type="EMBL" id="MDA0566465.1"/>
    </source>
</evidence>
<feature type="domain" description="AAA+ ATPase" evidence="1">
    <location>
        <begin position="270"/>
        <end position="394"/>
    </location>
</feature>
<keyword evidence="3" id="KW-1185">Reference proteome</keyword>
<dbReference type="Gene3D" id="3.40.50.300">
    <property type="entry name" value="P-loop containing nucleotide triphosphate hydrolases"/>
    <property type="match status" value="1"/>
</dbReference>
<comment type="caution">
    <text evidence="2">The sequence shown here is derived from an EMBL/GenBank/DDBJ whole genome shotgun (WGS) entry which is preliminary data.</text>
</comment>
<dbReference type="InterPro" id="IPR003593">
    <property type="entry name" value="AAA+_ATPase"/>
</dbReference>
<name>A0A9X3NTA9_9ACTN</name>
<proteinExistence type="predicted"/>
<reference evidence="2" key="1">
    <citation type="submission" date="2021-10" db="EMBL/GenBank/DDBJ databases">
        <title>Streptomonospora sp. nov., isolated from mangrove soil.</title>
        <authorList>
            <person name="Chen X."/>
            <person name="Ge X."/>
            <person name="Liu W."/>
        </authorList>
    </citation>
    <scope>NUCLEOTIDE SEQUENCE</scope>
    <source>
        <strain evidence="2">S1-112</strain>
    </source>
</reference>
<dbReference type="InterPro" id="IPR018647">
    <property type="entry name" value="SLFN_3-like_DNA/RNA_helicase"/>
</dbReference>
<accession>A0A9X3NTA9</accession>
<organism evidence="2 3">
    <name type="scientific">Streptomonospora mangrovi</name>
    <dbReference type="NCBI Taxonomy" id="2883123"/>
    <lineage>
        <taxon>Bacteria</taxon>
        <taxon>Bacillati</taxon>
        <taxon>Actinomycetota</taxon>
        <taxon>Actinomycetes</taxon>
        <taxon>Streptosporangiales</taxon>
        <taxon>Nocardiopsidaceae</taxon>
        <taxon>Streptomonospora</taxon>
    </lineage>
</organism>
<dbReference type="InterPro" id="IPR027417">
    <property type="entry name" value="P-loop_NTPase"/>
</dbReference>
<dbReference type="SMART" id="SM00382">
    <property type="entry name" value="AAA"/>
    <property type="match status" value="1"/>
</dbReference>
<sequence>MGSRCLYHGSADEIAALLPDDELFKRMWKNFVDLCGHAPEGSEYKSWRSSIPTVIHRLVAAGLGGVHVLLELKTPITDIRMDVVLVGSRPDDGGMAVMVVENKQWSEVWPEPDSELVRWRRGAMEKGGILHPVNQVWGYRQVLIDFIPLLREAKVTCLVNMHNAERHVLKAIAPTAQGLSAVKEMSGYARMYGLGEDVLFERFLRAHLSAEKADAYARDLLEAPVIPTESLMITVSEGIGKRTVFTLLDEQRLAYDYVRSRITKSKKGDRKEVVIIVGGPGTGKSVIALELLRQSSRQGLRAVHATGSKAFTTTLRTNVGAADNRAGAVFRYFNNFSATAPNDLDVLVADEAHRLRADLRSDRGPRASQVAELIRAARVPVFLLDDHQKVRPSEAGSVELITETARELGAGVHTIDLRHEFRCGGSPEFLAWVERLLELKPKHPLARWRQPDDFSLHVARTPAEMEDFLAARIREGHTARIAAGFCWRWGAPRADGSLPVDVKIGDWHRPWNSRATRRVNGVPTSSLWATEEGGFGQIGCIYSAQGFEYDYAGVIFGPDLVWTAQGWRANPRANRDGQVNDAPDFNRLVRNIYRVLATRGMRGAVLYSTDATTNRFFAEELGVPYL</sequence>
<dbReference type="Proteomes" id="UP001140076">
    <property type="component" value="Unassembled WGS sequence"/>
</dbReference>
<evidence type="ECO:0000313" key="3">
    <source>
        <dbReference type="Proteomes" id="UP001140076"/>
    </source>
</evidence>
<protein>
    <submittedName>
        <fullName evidence="2">DUF2075 domain-containing protein</fullName>
    </submittedName>
</protein>
<evidence type="ECO:0000259" key="1">
    <source>
        <dbReference type="SMART" id="SM00382"/>
    </source>
</evidence>